<feature type="signal peptide" evidence="1">
    <location>
        <begin position="1"/>
        <end position="23"/>
    </location>
</feature>
<dbReference type="EMBL" id="SJOL01005954">
    <property type="protein sequence ID" value="TGZ69572.1"/>
    <property type="molecule type" value="Genomic_DNA"/>
</dbReference>
<comment type="caution">
    <text evidence="2">The sequence shown here is derived from an EMBL/GenBank/DDBJ whole genome shotgun (WGS) entry which is preliminary data.</text>
</comment>
<dbReference type="AlphaFoldDB" id="A0A4S2M064"/>
<feature type="chain" id="PRO_5020752471" evidence="1">
    <location>
        <begin position="24"/>
        <end position="377"/>
    </location>
</feature>
<sequence>MVSLLLATVPLFLWLTAMCPVEWKYNMMRLVLLEVIKPGTKDLGNKVKQLKYTACSSKDAQTTSVNECATNLKTAYVNLLKNKAAYNKYNANLTDYVSQKIGQVLAVTELIKGDKCIQADVPVVPKKNDELLTSFGLLEEALKIYVKIANTMADVKDYREAVAELLKTLLTDLTGKIKTVVDEGVKCSDVVPTLIHHPHVTHSHKVFTETMNSVMAVFTFLSDDLKYATDAFGVSVASIKTVQNTIVGQFDSLEELCSGGRPTSVWPVLEFGKLEAYKMAADVFQMKQPTGCALNNDGKESDAMINKLKDLVNNMKKFNMELPSTRYSMKKNSGLANLVLHCQQQCNVFSAPQYNANDCLMTIDFFFFGIRVTWFIT</sequence>
<keyword evidence="3" id="KW-1185">Reference proteome</keyword>
<evidence type="ECO:0000313" key="3">
    <source>
        <dbReference type="Proteomes" id="UP000308267"/>
    </source>
</evidence>
<accession>A0A4S2M064</accession>
<evidence type="ECO:0000256" key="1">
    <source>
        <dbReference type="SAM" id="SignalP"/>
    </source>
</evidence>
<keyword evidence="1" id="KW-0732">Signal</keyword>
<name>A0A4S2M064_OPIFE</name>
<proteinExistence type="predicted"/>
<organism evidence="2 3">
    <name type="scientific">Opisthorchis felineus</name>
    <dbReference type="NCBI Taxonomy" id="147828"/>
    <lineage>
        <taxon>Eukaryota</taxon>
        <taxon>Metazoa</taxon>
        <taxon>Spiralia</taxon>
        <taxon>Lophotrochozoa</taxon>
        <taxon>Platyhelminthes</taxon>
        <taxon>Trematoda</taxon>
        <taxon>Digenea</taxon>
        <taxon>Opisthorchiida</taxon>
        <taxon>Opisthorchiata</taxon>
        <taxon>Opisthorchiidae</taxon>
        <taxon>Opisthorchis</taxon>
    </lineage>
</organism>
<evidence type="ECO:0000313" key="2">
    <source>
        <dbReference type="EMBL" id="TGZ69572.1"/>
    </source>
</evidence>
<dbReference type="Proteomes" id="UP000308267">
    <property type="component" value="Unassembled WGS sequence"/>
</dbReference>
<gene>
    <name evidence="2" type="ORF">CRM22_003659</name>
</gene>
<reference evidence="2 3" key="1">
    <citation type="journal article" date="2019" name="BMC Genomics">
        <title>New insights from Opisthorchis felineus genome: update on genomics of the epidemiologically important liver flukes.</title>
        <authorList>
            <person name="Ershov N.I."/>
            <person name="Mordvinov V.A."/>
            <person name="Prokhortchouk E.B."/>
            <person name="Pakharukova M.Y."/>
            <person name="Gunbin K.V."/>
            <person name="Ustyantsev K."/>
            <person name="Genaev M.A."/>
            <person name="Blinov A.G."/>
            <person name="Mazur A."/>
            <person name="Boulygina E."/>
            <person name="Tsygankova S."/>
            <person name="Khrameeva E."/>
            <person name="Chekanov N."/>
            <person name="Fan G."/>
            <person name="Xiao A."/>
            <person name="Zhang H."/>
            <person name="Xu X."/>
            <person name="Yang H."/>
            <person name="Solovyev V."/>
            <person name="Lee S.M."/>
            <person name="Liu X."/>
            <person name="Afonnikov D.A."/>
            <person name="Skryabin K.G."/>
        </authorList>
    </citation>
    <scope>NUCLEOTIDE SEQUENCE [LARGE SCALE GENOMIC DNA]</scope>
    <source>
        <strain evidence="2">AK-0245</strain>
        <tissue evidence="2">Whole organism</tissue>
    </source>
</reference>
<dbReference type="OrthoDB" id="10333598at2759"/>
<protein>
    <submittedName>
        <fullName evidence="2">Uncharacterized protein</fullName>
    </submittedName>
</protein>